<dbReference type="OrthoDB" id="3224221at2759"/>
<reference evidence="1" key="1">
    <citation type="submission" date="2022-07" db="EMBL/GenBank/DDBJ databases">
        <title>Genome Sequence of Agrocybe chaxingu.</title>
        <authorList>
            <person name="Buettner E."/>
        </authorList>
    </citation>
    <scope>NUCLEOTIDE SEQUENCE</scope>
    <source>
        <strain evidence="1">MP-N11</strain>
    </source>
</reference>
<dbReference type="AlphaFoldDB" id="A0A9W8K1H0"/>
<proteinExistence type="predicted"/>
<organism evidence="1 2">
    <name type="scientific">Agrocybe chaxingu</name>
    <dbReference type="NCBI Taxonomy" id="84603"/>
    <lineage>
        <taxon>Eukaryota</taxon>
        <taxon>Fungi</taxon>
        <taxon>Dikarya</taxon>
        <taxon>Basidiomycota</taxon>
        <taxon>Agaricomycotina</taxon>
        <taxon>Agaricomycetes</taxon>
        <taxon>Agaricomycetidae</taxon>
        <taxon>Agaricales</taxon>
        <taxon>Agaricineae</taxon>
        <taxon>Strophariaceae</taxon>
        <taxon>Agrocybe</taxon>
    </lineage>
</organism>
<name>A0A9W8K1H0_9AGAR</name>
<protein>
    <submittedName>
        <fullName evidence="1">Uncharacterized protein</fullName>
    </submittedName>
</protein>
<comment type="caution">
    <text evidence="1">The sequence shown here is derived from an EMBL/GenBank/DDBJ whole genome shotgun (WGS) entry which is preliminary data.</text>
</comment>
<gene>
    <name evidence="1" type="ORF">NLJ89_g8623</name>
</gene>
<dbReference type="EMBL" id="JANKHO010001199">
    <property type="protein sequence ID" value="KAJ3503017.1"/>
    <property type="molecule type" value="Genomic_DNA"/>
</dbReference>
<dbReference type="Proteomes" id="UP001148786">
    <property type="component" value="Unassembled WGS sequence"/>
</dbReference>
<sequence>MQIQCLGEADDEGDNEVEYEKGRYQSRRQSRITAWFNPLRRQPNNTSPNGVQEYRRGVIAGATFVGNSVRMAVNRLTRGRRGHNNTLPPSADATTPCSTLYPKCNNPERSRIKDLIRKHIAKLLPDRELDPSSCATPEELTEFHFRWVESRRRPLCCGVHNFKIDLFGTPHSSWNTSAALVFAKDFMEGKPIDVDVSEGEVQTMYFERIKVLRLEFLRTERGEEAVKAFELRQRRNSRKTSLWHDRLRGGEGNVHLRKHVAQLRRGSPALMSSNESQDEGGTAFLYRHKKYIVLRPVFRAPSLDGWLHMFDTVRDIDFRMRAPRGSPIRLRVRVANRKSTSEGFPHGLQINTYCNNWLSTRADIDNQVGPTYDHYDYSHSNDLLEYLRRHSQQQTVTNAVAVGQQR</sequence>
<accession>A0A9W8K1H0</accession>
<keyword evidence="2" id="KW-1185">Reference proteome</keyword>
<evidence type="ECO:0000313" key="1">
    <source>
        <dbReference type="EMBL" id="KAJ3503017.1"/>
    </source>
</evidence>
<evidence type="ECO:0000313" key="2">
    <source>
        <dbReference type="Proteomes" id="UP001148786"/>
    </source>
</evidence>